<feature type="transmembrane region" description="Helical" evidence="2">
    <location>
        <begin position="15"/>
        <end position="35"/>
    </location>
</feature>
<evidence type="ECO:0000256" key="1">
    <source>
        <dbReference type="SAM" id="MobiDB-lite"/>
    </source>
</evidence>
<protein>
    <submittedName>
        <fullName evidence="3">Uncharacterized protein</fullName>
    </submittedName>
</protein>
<reference evidence="3 4" key="1">
    <citation type="submission" date="2020-08" db="EMBL/GenBank/DDBJ databases">
        <title>Sequencing the genomes of 1000 actinobacteria strains.</title>
        <authorList>
            <person name="Klenk H.-P."/>
        </authorList>
    </citation>
    <scope>NUCLEOTIDE SEQUENCE [LARGE SCALE GENOMIC DNA]</scope>
    <source>
        <strain evidence="3 4">DSM 45886</strain>
    </source>
</reference>
<feature type="compositionally biased region" description="Basic residues" evidence="1">
    <location>
        <begin position="75"/>
        <end position="85"/>
    </location>
</feature>
<feature type="region of interest" description="Disordered" evidence="1">
    <location>
        <begin position="66"/>
        <end position="85"/>
    </location>
</feature>
<evidence type="ECO:0000313" key="4">
    <source>
        <dbReference type="Proteomes" id="UP000578819"/>
    </source>
</evidence>
<evidence type="ECO:0000256" key="2">
    <source>
        <dbReference type="SAM" id="Phobius"/>
    </source>
</evidence>
<proteinExistence type="predicted"/>
<feature type="transmembrane region" description="Helical" evidence="2">
    <location>
        <begin position="47"/>
        <end position="66"/>
    </location>
</feature>
<comment type="caution">
    <text evidence="3">The sequence shown here is derived from an EMBL/GenBank/DDBJ whole genome shotgun (WGS) entry which is preliminary data.</text>
</comment>
<dbReference type="Proteomes" id="UP000578819">
    <property type="component" value="Unassembled WGS sequence"/>
</dbReference>
<keyword evidence="2" id="KW-0812">Transmembrane</keyword>
<accession>A0A7W7SVD8</accession>
<dbReference type="AlphaFoldDB" id="A0A7W7SVD8"/>
<organism evidence="3 4">
    <name type="scientific">Micromonospora polyrhachis</name>
    <dbReference type="NCBI Taxonomy" id="1282883"/>
    <lineage>
        <taxon>Bacteria</taxon>
        <taxon>Bacillati</taxon>
        <taxon>Actinomycetota</taxon>
        <taxon>Actinomycetes</taxon>
        <taxon>Micromonosporales</taxon>
        <taxon>Micromonosporaceae</taxon>
        <taxon>Micromonospora</taxon>
    </lineage>
</organism>
<gene>
    <name evidence="3" type="ORF">FHR38_005374</name>
</gene>
<evidence type="ECO:0000313" key="3">
    <source>
        <dbReference type="EMBL" id="MBB4961641.1"/>
    </source>
</evidence>
<dbReference type="EMBL" id="JACHJW010000001">
    <property type="protein sequence ID" value="MBB4961641.1"/>
    <property type="molecule type" value="Genomic_DNA"/>
</dbReference>
<name>A0A7W7SVD8_9ACTN</name>
<keyword evidence="2" id="KW-0472">Membrane</keyword>
<keyword evidence="2" id="KW-1133">Transmembrane helix</keyword>
<keyword evidence="4" id="KW-1185">Reference proteome</keyword>
<sequence>MGYIPLDLPEPPLEGHMLAIAAAVVFGFTLLLDLLNTDLGAPDLFNWQTLTLIGLLLLALHLGGVGHGTAGSGRRWYRGRRPGRG</sequence>